<keyword evidence="8" id="KW-1185">Reference proteome</keyword>
<dbReference type="PANTHER" id="PTHR13608">
    <property type="entry name" value="ARMADILLO-LIKE HELICAL DOMAIN-CONTAINING PROTEIN 3"/>
    <property type="match status" value="1"/>
</dbReference>
<dbReference type="OrthoDB" id="2012278at2759"/>
<evidence type="ECO:0000259" key="6">
    <source>
        <dbReference type="SMART" id="SM01158"/>
    </source>
</evidence>
<gene>
    <name evidence="7" type="ORF">BCV70DRAFT_191417</name>
</gene>
<evidence type="ECO:0000256" key="2">
    <source>
        <dbReference type="ARBA" id="ARBA00022692"/>
    </source>
</evidence>
<dbReference type="InterPro" id="IPR013636">
    <property type="entry name" value="ARMH3_C"/>
</dbReference>
<reference evidence="7 8" key="1">
    <citation type="journal article" date="2018" name="Mol. Biol. Evol.">
        <title>Broad Genomic Sampling Reveals a Smut Pathogenic Ancestry of the Fungal Clade Ustilaginomycotina.</title>
        <authorList>
            <person name="Kijpornyongpan T."/>
            <person name="Mondo S.J."/>
            <person name="Barry K."/>
            <person name="Sandor L."/>
            <person name="Lee J."/>
            <person name="Lipzen A."/>
            <person name="Pangilinan J."/>
            <person name="LaButti K."/>
            <person name="Hainaut M."/>
            <person name="Henrissat B."/>
            <person name="Grigoriev I.V."/>
            <person name="Spatafora J.W."/>
            <person name="Aime M.C."/>
        </authorList>
    </citation>
    <scope>NUCLEOTIDE SEQUENCE [LARGE SCALE GENOMIC DNA]</scope>
    <source>
        <strain evidence="7 8">MCA 3645</strain>
    </source>
</reference>
<keyword evidence="2" id="KW-0812">Transmembrane</keyword>
<feature type="compositionally biased region" description="Low complexity" evidence="5">
    <location>
        <begin position="655"/>
        <end position="665"/>
    </location>
</feature>
<dbReference type="GO" id="GO:0005829">
    <property type="term" value="C:cytosol"/>
    <property type="evidence" value="ECO:0007669"/>
    <property type="project" value="TreeGrafter"/>
</dbReference>
<dbReference type="SMART" id="SM01158">
    <property type="entry name" value="DUF1741"/>
    <property type="match status" value="1"/>
</dbReference>
<sequence length="784" mass="86409">MSSFGSSRPQLQTKFSECYTALLAGKQPWNEDSSGLGASSSVNGGSTLRPAYSRSKSTGKSNSGPRARYYADLLCLPVESRLVIDQLSQFSADALLDDDPLSKGGLVRENVGSLWREAIRVWRESDEDQVRRRNAVDTLVALSYPILSKRFANYSFDIITIFAGGMDEADEVFTSLVDSIHDTLRGGSSARTRIPSSIRSDDDDAVERREREWIDTEVQHRTLQLGLLWLACTAQTSLAAYFLRRDLFVTVSGFIGTPQGSVFAYEGALFLGLLATVGQSSSGGLSVNTSTSNPYARRFRDWVDQDCMQKILISSSRALERSIQAYVEVSDDTPATIVGNIAGFASLKWMSSLSDMVGTAPTKKASPTTLAIGDFSQLPPSASVIMLPIFLLSRSNQAFTSLILDVPAADTEEASEKDQTEGQHPQVESRVGLELYCNLVSLASYLSTHASVSPRSGSYARMALLTLLILLYDPRCSQSLLNTSKRATEAVAKIRLCRQREPVLALPRRRRTRLLTTNLDVATCSIRYNLSKRIDVAAYLISLKIVQRSIVLCSEARLHIEYDWNDCWSSLFGLATFIVGRYGEMRTGADVPELVKALISTLNSALVRSDHFLATLHEVHHLIYELVRNSHVLRRLVVLVDPTTARSRNGSTDMSSLSLPGALGSATPAPTPPKVYALMPGWKNLERVIQSVESKLSDWVAERPSSRKNKTPEIATVMKLIAALDLEQLLAGGAEEERPSSLGTSESRGPLHQDLERLDRMQEQNLPEFVRHSCTDVLRILPIF</sequence>
<dbReference type="AlphaFoldDB" id="A0A317XM75"/>
<dbReference type="InParanoid" id="A0A317XM75"/>
<evidence type="ECO:0000313" key="7">
    <source>
        <dbReference type="EMBL" id="PWY99415.1"/>
    </source>
</evidence>
<keyword evidence="4" id="KW-0472">Membrane</keyword>
<dbReference type="Pfam" id="PF08427">
    <property type="entry name" value="ARMH3_C"/>
    <property type="match status" value="1"/>
</dbReference>
<evidence type="ECO:0000256" key="4">
    <source>
        <dbReference type="ARBA" id="ARBA00023136"/>
    </source>
</evidence>
<keyword evidence="3" id="KW-1133">Transmembrane helix</keyword>
<feature type="region of interest" description="Disordered" evidence="5">
    <location>
        <begin position="646"/>
        <end position="665"/>
    </location>
</feature>
<name>A0A317XM75_9BASI</name>
<accession>A0A317XM75</accession>
<comment type="subcellular location">
    <subcellularLocation>
        <location evidence="1">Membrane</location>
    </subcellularLocation>
</comment>
<organism evidence="7 8">
    <name type="scientific">Testicularia cyperi</name>
    <dbReference type="NCBI Taxonomy" id="1882483"/>
    <lineage>
        <taxon>Eukaryota</taxon>
        <taxon>Fungi</taxon>
        <taxon>Dikarya</taxon>
        <taxon>Basidiomycota</taxon>
        <taxon>Ustilaginomycotina</taxon>
        <taxon>Ustilaginomycetes</taxon>
        <taxon>Ustilaginales</taxon>
        <taxon>Anthracoideaceae</taxon>
        <taxon>Testicularia</taxon>
    </lineage>
</organism>
<evidence type="ECO:0000256" key="5">
    <source>
        <dbReference type="SAM" id="MobiDB-lite"/>
    </source>
</evidence>
<dbReference type="Proteomes" id="UP000246740">
    <property type="component" value="Unassembled WGS sequence"/>
</dbReference>
<evidence type="ECO:0000313" key="8">
    <source>
        <dbReference type="Proteomes" id="UP000246740"/>
    </source>
</evidence>
<feature type="domain" description="Armadillo-like helical" evidence="6">
    <location>
        <begin position="507"/>
        <end position="751"/>
    </location>
</feature>
<evidence type="ECO:0000256" key="1">
    <source>
        <dbReference type="ARBA" id="ARBA00004370"/>
    </source>
</evidence>
<dbReference type="GO" id="GO:0016020">
    <property type="term" value="C:membrane"/>
    <property type="evidence" value="ECO:0007669"/>
    <property type="project" value="UniProtKB-SubCell"/>
</dbReference>
<dbReference type="InterPro" id="IPR039868">
    <property type="entry name" value="ARMD3-like"/>
</dbReference>
<proteinExistence type="predicted"/>
<dbReference type="PANTHER" id="PTHR13608:SF3">
    <property type="entry name" value="ARMADILLO-LIKE HELICAL DOMAIN-CONTAINING PROTEIN 3"/>
    <property type="match status" value="1"/>
</dbReference>
<dbReference type="EMBL" id="KZ819195">
    <property type="protein sequence ID" value="PWY99415.1"/>
    <property type="molecule type" value="Genomic_DNA"/>
</dbReference>
<protein>
    <recommendedName>
        <fullName evidence="6">Armadillo-like helical domain-containing protein</fullName>
    </recommendedName>
</protein>
<evidence type="ECO:0000256" key="3">
    <source>
        <dbReference type="ARBA" id="ARBA00022989"/>
    </source>
</evidence>